<dbReference type="OrthoDB" id="9803036at2"/>
<dbReference type="SUPFAM" id="SSF51161">
    <property type="entry name" value="Trimeric LpxA-like enzymes"/>
    <property type="match status" value="1"/>
</dbReference>
<organism evidence="1 2">
    <name type="scientific">Micromonospora sicca</name>
    <dbReference type="NCBI Taxonomy" id="2202420"/>
    <lineage>
        <taxon>Bacteria</taxon>
        <taxon>Bacillati</taxon>
        <taxon>Actinomycetota</taxon>
        <taxon>Actinomycetes</taxon>
        <taxon>Micromonosporales</taxon>
        <taxon>Micromonosporaceae</taxon>
        <taxon>Micromonospora</taxon>
    </lineage>
</organism>
<name>A0A317DD92_9ACTN</name>
<accession>A0A317DD92</accession>
<dbReference type="InterPro" id="IPR050484">
    <property type="entry name" value="Transf_Hexapept/Carb_Anhydrase"/>
</dbReference>
<dbReference type="CDD" id="cd04645">
    <property type="entry name" value="LbH_gamma_CA_like"/>
    <property type="match status" value="1"/>
</dbReference>
<proteinExistence type="predicted"/>
<dbReference type="InterPro" id="IPR001451">
    <property type="entry name" value="Hexapep"/>
</dbReference>
<dbReference type="InterPro" id="IPR011004">
    <property type="entry name" value="Trimer_LpxA-like_sf"/>
</dbReference>
<gene>
    <name evidence="1" type="ORF">DKT69_28170</name>
</gene>
<protein>
    <submittedName>
        <fullName evidence="1">Gamma carbonic anhydrase family protein</fullName>
    </submittedName>
</protein>
<reference evidence="1 2" key="1">
    <citation type="submission" date="2018-05" db="EMBL/GenBank/DDBJ databases">
        <title>Micromonosporas from Atacama Desert.</title>
        <authorList>
            <person name="Carro L."/>
            <person name="Golinska P."/>
            <person name="Klenk H.-P."/>
            <person name="Goodfellow M."/>
        </authorList>
    </citation>
    <scope>NUCLEOTIDE SEQUENCE [LARGE SCALE GENOMIC DNA]</scope>
    <source>
        <strain evidence="1 2">4G51</strain>
    </source>
</reference>
<evidence type="ECO:0000313" key="1">
    <source>
        <dbReference type="EMBL" id="PWR10693.1"/>
    </source>
</evidence>
<dbReference type="PANTHER" id="PTHR13061">
    <property type="entry name" value="DYNACTIN SUBUNIT P25"/>
    <property type="match status" value="1"/>
</dbReference>
<dbReference type="AlphaFoldDB" id="A0A317DD92"/>
<comment type="caution">
    <text evidence="1">The sequence shown here is derived from an EMBL/GenBank/DDBJ whole genome shotgun (WGS) entry which is preliminary data.</text>
</comment>
<dbReference type="EMBL" id="QGKS01000346">
    <property type="protein sequence ID" value="PWR10693.1"/>
    <property type="molecule type" value="Genomic_DNA"/>
</dbReference>
<dbReference type="Gene3D" id="2.160.10.10">
    <property type="entry name" value="Hexapeptide repeat proteins"/>
    <property type="match status" value="1"/>
</dbReference>
<dbReference type="Proteomes" id="UP000246050">
    <property type="component" value="Unassembled WGS sequence"/>
</dbReference>
<dbReference type="PANTHER" id="PTHR13061:SF29">
    <property type="entry name" value="GAMMA CARBONIC ANHYDRASE-LIKE 1, MITOCHONDRIAL-RELATED"/>
    <property type="match status" value="1"/>
</dbReference>
<sequence>MSTQALVVHFGDRTPNIHPEAWAAPGCTIVGSVRLAAGASVWYGCVLRADTEDISIGAGSNIQDGCVVHADPDFPTVVGSGVSVGHRAVLHGCTIEDDVLIGMGAVVLNGARIGSGSLVAAGAVVLEGAVVPPGSLVAGLPARVRRHLSEAERVGIVRDAAGYLERARAHAAATALL</sequence>
<dbReference type="Pfam" id="PF00132">
    <property type="entry name" value="Hexapep"/>
    <property type="match status" value="1"/>
</dbReference>
<dbReference type="RefSeq" id="WP_109804503.1">
    <property type="nucleotide sequence ID" value="NZ_QGKS01000346.1"/>
</dbReference>
<dbReference type="InterPro" id="IPR047324">
    <property type="entry name" value="LbH_gamma_CA-like"/>
</dbReference>
<evidence type="ECO:0000313" key="2">
    <source>
        <dbReference type="Proteomes" id="UP000246050"/>
    </source>
</evidence>